<dbReference type="GO" id="GO:0005737">
    <property type="term" value="C:cytoplasm"/>
    <property type="evidence" value="ECO:0007669"/>
    <property type="project" value="TreeGrafter"/>
</dbReference>
<proteinExistence type="predicted"/>
<accession>A0A3N4LW32</accession>
<dbReference type="AlphaFoldDB" id="A0A3N4LW32"/>
<dbReference type="InterPro" id="IPR002562">
    <property type="entry name" value="3'-5'_exonuclease_dom"/>
</dbReference>
<dbReference type="OrthoDB" id="1920326at2759"/>
<keyword evidence="1" id="KW-0540">Nuclease</keyword>
<dbReference type="InParanoid" id="A0A3N4LW32"/>
<keyword evidence="2" id="KW-0378">Hydrolase</keyword>
<feature type="region of interest" description="Disordered" evidence="3">
    <location>
        <begin position="768"/>
        <end position="813"/>
    </location>
</feature>
<evidence type="ECO:0000313" key="5">
    <source>
        <dbReference type="EMBL" id="RPB24851.1"/>
    </source>
</evidence>
<dbReference type="GO" id="GO:0005634">
    <property type="term" value="C:nucleus"/>
    <property type="evidence" value="ECO:0007669"/>
    <property type="project" value="TreeGrafter"/>
</dbReference>
<dbReference type="STRING" id="1051890.A0A3N4LW32"/>
<feature type="compositionally biased region" description="Basic and acidic residues" evidence="3">
    <location>
        <begin position="163"/>
        <end position="179"/>
    </location>
</feature>
<dbReference type="InterPro" id="IPR036397">
    <property type="entry name" value="RNaseH_sf"/>
</dbReference>
<dbReference type="SUPFAM" id="SSF53098">
    <property type="entry name" value="Ribonuclease H-like"/>
    <property type="match status" value="1"/>
</dbReference>
<dbReference type="EMBL" id="ML121540">
    <property type="protein sequence ID" value="RPB24851.1"/>
    <property type="molecule type" value="Genomic_DNA"/>
</dbReference>
<dbReference type="PANTHER" id="PTHR13620:SF104">
    <property type="entry name" value="EXONUCLEASE 3'-5' DOMAIN-CONTAINING PROTEIN 2"/>
    <property type="match status" value="1"/>
</dbReference>
<evidence type="ECO:0000256" key="3">
    <source>
        <dbReference type="SAM" id="MobiDB-lite"/>
    </source>
</evidence>
<evidence type="ECO:0000259" key="4">
    <source>
        <dbReference type="SMART" id="SM00474"/>
    </source>
</evidence>
<reference evidence="5 6" key="1">
    <citation type="journal article" date="2018" name="Nat. Ecol. Evol.">
        <title>Pezizomycetes genomes reveal the molecular basis of ectomycorrhizal truffle lifestyle.</title>
        <authorList>
            <person name="Murat C."/>
            <person name="Payen T."/>
            <person name="Noel B."/>
            <person name="Kuo A."/>
            <person name="Morin E."/>
            <person name="Chen J."/>
            <person name="Kohler A."/>
            <person name="Krizsan K."/>
            <person name="Balestrini R."/>
            <person name="Da Silva C."/>
            <person name="Montanini B."/>
            <person name="Hainaut M."/>
            <person name="Levati E."/>
            <person name="Barry K.W."/>
            <person name="Belfiori B."/>
            <person name="Cichocki N."/>
            <person name="Clum A."/>
            <person name="Dockter R.B."/>
            <person name="Fauchery L."/>
            <person name="Guy J."/>
            <person name="Iotti M."/>
            <person name="Le Tacon F."/>
            <person name="Lindquist E.A."/>
            <person name="Lipzen A."/>
            <person name="Malagnac F."/>
            <person name="Mello A."/>
            <person name="Molinier V."/>
            <person name="Miyauchi S."/>
            <person name="Poulain J."/>
            <person name="Riccioni C."/>
            <person name="Rubini A."/>
            <person name="Sitrit Y."/>
            <person name="Splivallo R."/>
            <person name="Traeger S."/>
            <person name="Wang M."/>
            <person name="Zifcakova L."/>
            <person name="Wipf D."/>
            <person name="Zambonelli A."/>
            <person name="Paolocci F."/>
            <person name="Nowrousian M."/>
            <person name="Ottonello S."/>
            <person name="Baldrian P."/>
            <person name="Spatafora J.W."/>
            <person name="Henrissat B."/>
            <person name="Nagy L.G."/>
            <person name="Aury J.M."/>
            <person name="Wincker P."/>
            <person name="Grigoriev I.V."/>
            <person name="Bonfante P."/>
            <person name="Martin F.M."/>
        </authorList>
    </citation>
    <scope>NUCLEOTIDE SEQUENCE [LARGE SCALE GENOMIC DNA]</scope>
    <source>
        <strain evidence="5 6">ATCC MYA-4762</strain>
    </source>
</reference>
<feature type="region of interest" description="Disordered" evidence="3">
    <location>
        <begin position="405"/>
        <end position="451"/>
    </location>
</feature>
<protein>
    <recommendedName>
        <fullName evidence="4">3'-5' exonuclease domain-containing protein</fullName>
    </recommendedName>
</protein>
<dbReference type="GO" id="GO:0006139">
    <property type="term" value="P:nucleobase-containing compound metabolic process"/>
    <property type="evidence" value="ECO:0007669"/>
    <property type="project" value="InterPro"/>
</dbReference>
<gene>
    <name evidence="5" type="ORF">L211DRAFT_867724</name>
</gene>
<dbReference type="InterPro" id="IPR051132">
    <property type="entry name" value="3-5_Exonuclease_domain"/>
</dbReference>
<keyword evidence="6" id="KW-1185">Reference proteome</keyword>
<dbReference type="InterPro" id="IPR012337">
    <property type="entry name" value="RNaseH-like_sf"/>
</dbReference>
<dbReference type="GO" id="GO:0003676">
    <property type="term" value="F:nucleic acid binding"/>
    <property type="evidence" value="ECO:0007669"/>
    <property type="project" value="InterPro"/>
</dbReference>
<sequence length="898" mass="99667">MLARPPHTTWLLPGTAAGVQRSTRRLFIHRHRWLSSSSIFKLPAVNSAAIPSRRLSLVASYRSLNHPLSLTIMAGLVVKKGRGHSSHASSSEDGLRLDRPAYLDEEPDREVILPRRRAPQGTNRLARINSLPLETNGGVKVATFSSIPASKIQEPVGPKPRNVKPERKVFTPRYRREPSSPEQQQAVDRPAQRKLDNSGMDFSRVTRPTLHVQTFSQALLSPIPGMGKAKVHKATPVPTEVLTEALKSLPPKASPNGGFKTSAIPTGPAAPMPVAEVVTVVTEEIPVQHELTMGHFSESSAVVAEETPQHHVPVMENLSGTTAVVAEEIPQHHELGMDNLSETPAVVAEETSQHHELATDNPSGALLVAAGVTIDIRAEESLASTDKMVPQAEEFESYQLGADERFASESSDESESVTSTIHEYDEVSENEAASGDEIVQKKRGRKPKPVETSDGTVYYEIAVDEEPYVPLTYQIPMEVLTRLLCLKDDSRLKYWTHDLYQHQEKKISVEYCTTLDQFETAAQKFLKEKVIGFDMEWLPRPSKRVCDNVSLIQLAKEDHITLFHLGRVRKENVEELIPSSLKAILESKSILKVGVSVAGDGSRIKKWLGIEPQGMMELSAIHHVIEYARERRKGQIPRVLVSLTRLSEKYLQLPIHKGSTRTSDWAKPLSLAQISYAATDAYAGLRIFDALQKARMLVDPIPMLPACVKCGDDKKKKGVVTPKLYIDGVEGANSVSTWNTNFETLVQNNKTSVVMDWAQEVEESRRAAAVAKVRGPKKKNTDTNTAILNGDTPSNGRSSAKRPALQSSPEVEFATDWAKKHRAQRTVGDAKLAQLKAYALWHRKACTLEETARHLEIAPKTAAQYICQATKADKLEYDSERFRYVWSQNVIPSRGRRF</sequence>
<name>A0A3N4LW32_9PEZI</name>
<feature type="domain" description="3'-5' exonuclease" evidence="4">
    <location>
        <begin position="509"/>
        <end position="696"/>
    </location>
</feature>
<evidence type="ECO:0000256" key="1">
    <source>
        <dbReference type="ARBA" id="ARBA00022722"/>
    </source>
</evidence>
<organism evidence="5 6">
    <name type="scientific">Terfezia boudieri ATCC MYA-4762</name>
    <dbReference type="NCBI Taxonomy" id="1051890"/>
    <lineage>
        <taxon>Eukaryota</taxon>
        <taxon>Fungi</taxon>
        <taxon>Dikarya</taxon>
        <taxon>Ascomycota</taxon>
        <taxon>Pezizomycotina</taxon>
        <taxon>Pezizomycetes</taxon>
        <taxon>Pezizales</taxon>
        <taxon>Pezizaceae</taxon>
        <taxon>Terfezia</taxon>
    </lineage>
</organism>
<dbReference type="Gene3D" id="3.30.420.10">
    <property type="entry name" value="Ribonuclease H-like superfamily/Ribonuclease H"/>
    <property type="match status" value="1"/>
</dbReference>
<feature type="region of interest" description="Disordered" evidence="3">
    <location>
        <begin position="82"/>
        <end position="101"/>
    </location>
</feature>
<dbReference type="SMART" id="SM00474">
    <property type="entry name" value="35EXOc"/>
    <property type="match status" value="1"/>
</dbReference>
<dbReference type="PANTHER" id="PTHR13620">
    <property type="entry name" value="3-5 EXONUCLEASE"/>
    <property type="match status" value="1"/>
</dbReference>
<feature type="region of interest" description="Disordered" evidence="3">
    <location>
        <begin position="151"/>
        <end position="198"/>
    </location>
</feature>
<feature type="compositionally biased region" description="Polar residues" evidence="3">
    <location>
        <begin position="782"/>
        <end position="798"/>
    </location>
</feature>
<dbReference type="Pfam" id="PF01612">
    <property type="entry name" value="DNA_pol_A_exo1"/>
    <property type="match status" value="1"/>
</dbReference>
<evidence type="ECO:0000313" key="6">
    <source>
        <dbReference type="Proteomes" id="UP000267821"/>
    </source>
</evidence>
<dbReference type="Proteomes" id="UP000267821">
    <property type="component" value="Unassembled WGS sequence"/>
</dbReference>
<dbReference type="GO" id="GO:0008408">
    <property type="term" value="F:3'-5' exonuclease activity"/>
    <property type="evidence" value="ECO:0007669"/>
    <property type="project" value="InterPro"/>
</dbReference>
<evidence type="ECO:0000256" key="2">
    <source>
        <dbReference type="ARBA" id="ARBA00022801"/>
    </source>
</evidence>
<dbReference type="CDD" id="cd06141">
    <property type="entry name" value="WRN_exo"/>
    <property type="match status" value="1"/>
</dbReference>